<accession>A0ABV5GIK0</accession>
<keyword evidence="1" id="KW-0732">Signal</keyword>
<organism evidence="2 3">
    <name type="scientific">Flavobacterium jumunjinense</name>
    <dbReference type="NCBI Taxonomy" id="998845"/>
    <lineage>
        <taxon>Bacteria</taxon>
        <taxon>Pseudomonadati</taxon>
        <taxon>Bacteroidota</taxon>
        <taxon>Flavobacteriia</taxon>
        <taxon>Flavobacteriales</taxon>
        <taxon>Flavobacteriaceae</taxon>
        <taxon>Flavobacterium</taxon>
    </lineage>
</organism>
<dbReference type="EMBL" id="JBHMEY010000004">
    <property type="protein sequence ID" value="MFB9095205.1"/>
    <property type="molecule type" value="Genomic_DNA"/>
</dbReference>
<proteinExistence type="predicted"/>
<evidence type="ECO:0000313" key="3">
    <source>
        <dbReference type="Proteomes" id="UP001589607"/>
    </source>
</evidence>
<protein>
    <recommendedName>
        <fullName evidence="4">GLPGLI family protein</fullName>
    </recommendedName>
</protein>
<feature type="chain" id="PRO_5046476203" description="GLPGLI family protein" evidence="1">
    <location>
        <begin position="19"/>
        <end position="235"/>
    </location>
</feature>
<sequence length="235" mass="27912">MKKRIVLFLFLINFSLNAQTVETVLSKLNTEYSSAKALQFETKYNLYKNKTAKQVYETYSGVFKKNERNEIYQKIDKTEFISSKKLSLNIIHPDELIIVSFSEPMNNSAFELKKLLEFCKIKSFADKKNYWELTLESKPFSGLEYSEVVIQINKNYFIQKQLFYYNTAINFSSDFSKQDIDLPVLEIIYTNFNRNKIEDSYFDVSKYIMESNKTIKPSKKYPRYTVEDQREITIK</sequence>
<keyword evidence="3" id="KW-1185">Reference proteome</keyword>
<reference evidence="2 3" key="1">
    <citation type="submission" date="2024-09" db="EMBL/GenBank/DDBJ databases">
        <authorList>
            <person name="Sun Q."/>
            <person name="Mori K."/>
        </authorList>
    </citation>
    <scope>NUCLEOTIDE SEQUENCE [LARGE SCALE GENOMIC DNA]</scope>
    <source>
        <strain evidence="2 3">CECT 7955</strain>
    </source>
</reference>
<comment type="caution">
    <text evidence="2">The sequence shown here is derived from an EMBL/GenBank/DDBJ whole genome shotgun (WGS) entry which is preliminary data.</text>
</comment>
<evidence type="ECO:0008006" key="4">
    <source>
        <dbReference type="Google" id="ProtNLM"/>
    </source>
</evidence>
<name>A0ABV5GIK0_9FLAO</name>
<feature type="signal peptide" evidence="1">
    <location>
        <begin position="1"/>
        <end position="18"/>
    </location>
</feature>
<dbReference type="RefSeq" id="WP_236458176.1">
    <property type="nucleotide sequence ID" value="NZ_CBCSGE010000015.1"/>
</dbReference>
<evidence type="ECO:0000313" key="2">
    <source>
        <dbReference type="EMBL" id="MFB9095205.1"/>
    </source>
</evidence>
<dbReference type="Proteomes" id="UP001589607">
    <property type="component" value="Unassembled WGS sequence"/>
</dbReference>
<evidence type="ECO:0000256" key="1">
    <source>
        <dbReference type="SAM" id="SignalP"/>
    </source>
</evidence>
<gene>
    <name evidence="2" type="ORF">ACFFVF_01640</name>
</gene>